<protein>
    <submittedName>
        <fullName evidence="1">Uncharacterized protein</fullName>
    </submittedName>
</protein>
<organism evidence="1 2">
    <name type="scientific">Boeremia exigua</name>
    <dbReference type="NCBI Taxonomy" id="749465"/>
    <lineage>
        <taxon>Eukaryota</taxon>
        <taxon>Fungi</taxon>
        <taxon>Dikarya</taxon>
        <taxon>Ascomycota</taxon>
        <taxon>Pezizomycotina</taxon>
        <taxon>Dothideomycetes</taxon>
        <taxon>Pleosporomycetidae</taxon>
        <taxon>Pleosporales</taxon>
        <taxon>Pleosporineae</taxon>
        <taxon>Didymellaceae</taxon>
        <taxon>Boeremia</taxon>
    </lineage>
</organism>
<sequence length="389" mass="40000">MRFEFALLLATIGSAAAQKVVGTAYGFGAGATGGGSAAAVKPKDAAELKKLLADDVARTIVLDKTFDYTGSSASGAGCDRRSCSASGGGQLYLGDLSCGGSDNVAKTVSYKTGGTSPLVVGSNKSILGVGGKGIIKGTGLQVKANAKNIIIQGVEVTTINPGVVWGGDALDLKGGNSQIWVDHCKFSLTGRMFVVSHYDGASITLSNNEFNGVTSTSATCNKNHYWGLMFIGKNEKATLDKNYFHDQSGRAPKLGQDGVTGTFHAINNYFENMKGHAFDAYTGANALIEGNAFKAVSQPSTDAAAKVTTFITNATSGCKNTLGRACIANSVDSASGKLGSGSSSGFISTIKSVDVPTKLSADKVAAHVKANAGPAKLTTSSKFRREMRV</sequence>
<gene>
    <name evidence="1" type="ORF">OPT61_g6376</name>
</gene>
<accession>A0ACC2I6V0</accession>
<dbReference type="Proteomes" id="UP001153331">
    <property type="component" value="Unassembled WGS sequence"/>
</dbReference>
<name>A0ACC2I6V0_9PLEO</name>
<comment type="caution">
    <text evidence="1">The sequence shown here is derived from an EMBL/GenBank/DDBJ whole genome shotgun (WGS) entry which is preliminary data.</text>
</comment>
<keyword evidence="2" id="KW-1185">Reference proteome</keyword>
<evidence type="ECO:0000313" key="1">
    <source>
        <dbReference type="EMBL" id="KAJ8110899.1"/>
    </source>
</evidence>
<dbReference type="EMBL" id="JAPHNI010000455">
    <property type="protein sequence ID" value="KAJ8110899.1"/>
    <property type="molecule type" value="Genomic_DNA"/>
</dbReference>
<reference evidence="1" key="1">
    <citation type="submission" date="2022-11" db="EMBL/GenBank/DDBJ databases">
        <title>Genome Sequence of Boeremia exigua.</title>
        <authorList>
            <person name="Buettner E."/>
        </authorList>
    </citation>
    <scope>NUCLEOTIDE SEQUENCE</scope>
    <source>
        <strain evidence="1">CU02</strain>
    </source>
</reference>
<proteinExistence type="predicted"/>
<evidence type="ECO:0000313" key="2">
    <source>
        <dbReference type="Proteomes" id="UP001153331"/>
    </source>
</evidence>